<name>A0ABU5H6Q5_9BACT</name>
<reference evidence="5 6" key="1">
    <citation type="submission" date="2023-12" db="EMBL/GenBank/DDBJ databases">
        <title>the genome sequence of Hyalangium sp. s54d21.</title>
        <authorList>
            <person name="Zhang X."/>
        </authorList>
    </citation>
    <scope>NUCLEOTIDE SEQUENCE [LARGE SCALE GENOMIC DNA]</scope>
    <source>
        <strain evidence="6">s54d21</strain>
    </source>
</reference>
<feature type="domain" description="Carbohydrate-binding module family 96" evidence="4">
    <location>
        <begin position="370"/>
        <end position="521"/>
    </location>
</feature>
<proteinExistence type="predicted"/>
<dbReference type="PANTHER" id="PTHR35580:SF1">
    <property type="entry name" value="PHYTASE-LIKE DOMAIN-CONTAINING PROTEIN"/>
    <property type="match status" value="1"/>
</dbReference>
<dbReference type="EMBL" id="JAXIVS010000007">
    <property type="protein sequence ID" value="MDY7229159.1"/>
    <property type="molecule type" value="Genomic_DNA"/>
</dbReference>
<dbReference type="InterPro" id="IPR052918">
    <property type="entry name" value="Motility_Chemotaxis_Reg"/>
</dbReference>
<feature type="domain" description="Carbohydrate-binding module family 96" evidence="4">
    <location>
        <begin position="54"/>
        <end position="202"/>
    </location>
</feature>
<evidence type="ECO:0000256" key="1">
    <source>
        <dbReference type="ARBA" id="ARBA00004613"/>
    </source>
</evidence>
<evidence type="ECO:0000313" key="6">
    <source>
        <dbReference type="Proteomes" id="UP001291309"/>
    </source>
</evidence>
<keyword evidence="2" id="KW-0964">Secreted</keyword>
<dbReference type="NCBIfam" id="NF033679">
    <property type="entry name" value="DNRLRE_dom"/>
    <property type="match status" value="3"/>
</dbReference>
<dbReference type="PROSITE" id="PS51257">
    <property type="entry name" value="PROKAR_LIPOPROTEIN"/>
    <property type="match status" value="1"/>
</dbReference>
<evidence type="ECO:0000313" key="5">
    <source>
        <dbReference type="EMBL" id="MDY7229159.1"/>
    </source>
</evidence>
<comment type="caution">
    <text evidence="5">The sequence shown here is derived from an EMBL/GenBank/DDBJ whole genome shotgun (WGS) entry which is preliminary data.</text>
</comment>
<protein>
    <submittedName>
        <fullName evidence="5">DNRLRE domain-containing protein</fullName>
    </submittedName>
</protein>
<keyword evidence="3" id="KW-0732">Signal</keyword>
<comment type="subcellular location">
    <subcellularLocation>
        <location evidence="1">Secreted</location>
    </subcellularLocation>
</comment>
<feature type="domain" description="Carbohydrate-binding module family 96" evidence="4">
    <location>
        <begin position="213"/>
        <end position="359"/>
    </location>
</feature>
<dbReference type="Proteomes" id="UP001291309">
    <property type="component" value="Unassembled WGS sequence"/>
</dbReference>
<gene>
    <name evidence="5" type="ORF">SYV04_22290</name>
</gene>
<dbReference type="SUPFAM" id="SSF63829">
    <property type="entry name" value="Calcium-dependent phosphotriesterase"/>
    <property type="match status" value="1"/>
</dbReference>
<evidence type="ECO:0000256" key="2">
    <source>
        <dbReference type="ARBA" id="ARBA00022525"/>
    </source>
</evidence>
<accession>A0ABU5H6Q5</accession>
<dbReference type="InterPro" id="IPR055372">
    <property type="entry name" value="CBM96"/>
</dbReference>
<evidence type="ECO:0000256" key="3">
    <source>
        <dbReference type="ARBA" id="ARBA00022729"/>
    </source>
</evidence>
<keyword evidence="6" id="KW-1185">Reference proteome</keyword>
<dbReference type="Pfam" id="PF24517">
    <property type="entry name" value="CBM96"/>
    <property type="match status" value="3"/>
</dbReference>
<organism evidence="5 6">
    <name type="scientific">Hyalangium rubrum</name>
    <dbReference type="NCBI Taxonomy" id="3103134"/>
    <lineage>
        <taxon>Bacteria</taxon>
        <taxon>Pseudomonadati</taxon>
        <taxon>Myxococcota</taxon>
        <taxon>Myxococcia</taxon>
        <taxon>Myxococcales</taxon>
        <taxon>Cystobacterineae</taxon>
        <taxon>Archangiaceae</taxon>
        <taxon>Hyalangium</taxon>
    </lineage>
</organism>
<dbReference type="RefSeq" id="WP_321547879.1">
    <property type="nucleotide sequence ID" value="NZ_JAXIVS010000007.1"/>
</dbReference>
<sequence length="964" mass="100485">MRVWGWGRAALIAALLGVVGCGVQGEGGQEARALEAEPSRVAVKQGAQQRMRTLTFPVAADTWADESAPNVSRGSASQFKVDGGPRGEAFLRFDVSGVGNATVRRATLRLYAVNPTSDGPEVYATSTTWTESGLTWNNRPPRVGIPSADAHAIPQEAWVGFEVTPHVRGDGAVAFLMLQTGSDGVEFLSREAGRNPAQLVLEVEDAGGGTDLRFSAEADAHVQEAQPTTNFGNRPTLEVDGSPRSATYLRFRVAGVSGNVVSAKLRLFSTNPTSQGPSVHAVADPWDEQSVTWNTRPALQGESVDNLGAVALNEWVELDVTQLVSGDGVVSVGLVPLDTDGVDFNSREAVDHTPELVVTVEGGTPPSGETRTFGAVADAYTDSAHEWGNFNTAELRVDTAPSRMLSFLRFDVSGLRGDVASAKLRLFVLNGTSDGPSVWTTSVDWSESSVTDAYAPYPDGGPVANAGPTPVGSWLELDVTGAFLGGPLVSFALVPESTDGAGFASSEHPDASLRPQLVVTTHIARCAPGGGDTPASGTYQGGQSWGGTGYQTGNGVAVDAQGHRILIAQYEGSVDFGGGALPNHGTGDISDSDIALVKRRADGSHVWSKGFGAPGSWARAEDVAVDTAGNIAVVGFSRAGVNLGSGVLPAGGFAAKFSPEGVLVWARPVDGDLRSVAFDSQGHVLASGQAMRAGSPPGSQSNELLVLKLSAGDGTAVWFKRFQATTMVRGEAIAVGPSDEVVVGGSYQGTVAFGTTALPESSVAPFLAKLSPTGYAVWVRGFLSSDYSYAERAFLDVAVAADGAIAGVGAFSQWIRIGTETAYSTGLYSAFLAVVEPDGSERWWRWMGNEGATFGRGVAIDAAGDVVVMGTFRSTLDFGGGPLTTAPTLGGPYEGFFVAKYRMACGEHRWSQQLSHGVYVWARGLAVAPDRSITLSGLYDRGFGPGMPGDGDNSARAMLLHFAP</sequence>
<dbReference type="PANTHER" id="PTHR35580">
    <property type="entry name" value="CELL SURFACE GLYCOPROTEIN (S-LAYER PROTEIN)-LIKE PROTEIN"/>
    <property type="match status" value="1"/>
</dbReference>
<evidence type="ECO:0000259" key="4">
    <source>
        <dbReference type="Pfam" id="PF24517"/>
    </source>
</evidence>